<dbReference type="RefSeq" id="WP_146426081.1">
    <property type="nucleotide sequence ID" value="NZ_VFIP01000014.1"/>
</dbReference>
<feature type="compositionally biased region" description="Polar residues" evidence="1">
    <location>
        <begin position="313"/>
        <end position="323"/>
    </location>
</feature>
<proteinExistence type="predicted"/>
<accession>A0A5C5PYI8</accession>
<dbReference type="EMBL" id="VFIP01000014">
    <property type="protein sequence ID" value="TWR95479.1"/>
    <property type="molecule type" value="Genomic_DNA"/>
</dbReference>
<dbReference type="Proteomes" id="UP000317901">
    <property type="component" value="Unassembled WGS sequence"/>
</dbReference>
<sequence length="356" mass="40310">MNQRSPGLTWLDRNDHKQQKWAHKYLQKKGEIDQKHDSSTIDQLLRIGEELESTREGILILGRMRETWRQVKCNASDKDKGRKTYAFKLNIEVKKELAWLAKKSKITAADMLGRLISGELDAHVRFETRLTEEKKTHKELLRNSRNNTAQCRETNRTLRELLDVSIARLCRLEILLEDAALSTGSITEDQQRRIEELRKQTMADAVAVVKGQSALVPRELFNHAKPEFDSTQAQTEAAVGSQLCSQNLPTSTDYEPRADAENLPLPEAHPEPGLAPTTAPHDQALDNHEGLNQEKFPGEKNSDSLAQDVLNLESRSAIQSQRGSEAPSDIPTRSKKITFQKSPSSLRPSRRKPEEN</sequence>
<name>A0A5C5PYI8_9PSED</name>
<protein>
    <submittedName>
        <fullName evidence="2">Uncharacterized protein</fullName>
    </submittedName>
</protein>
<dbReference type="AlphaFoldDB" id="A0A5C5PYI8"/>
<reference evidence="2 3" key="1">
    <citation type="submission" date="2019-06" db="EMBL/GenBank/DDBJ databases">
        <title>Pseudomonas bimorpha sp. nov. isolated from bovine raw milk and skim milk concentrate.</title>
        <authorList>
            <person name="Hofmann K."/>
            <person name="Huptas C."/>
            <person name="Doll E."/>
            <person name="Scherer S."/>
            <person name="Wenning M."/>
        </authorList>
    </citation>
    <scope>NUCLEOTIDE SEQUENCE [LARGE SCALE GENOMIC DNA]</scope>
    <source>
        <strain evidence="2 3">DSM 108990</strain>
    </source>
</reference>
<comment type="caution">
    <text evidence="2">The sequence shown here is derived from an EMBL/GenBank/DDBJ whole genome shotgun (WGS) entry which is preliminary data.</text>
</comment>
<feature type="compositionally biased region" description="Basic and acidic residues" evidence="1">
    <location>
        <begin position="283"/>
        <end position="302"/>
    </location>
</feature>
<evidence type="ECO:0000313" key="2">
    <source>
        <dbReference type="EMBL" id="TWR95479.1"/>
    </source>
</evidence>
<evidence type="ECO:0000256" key="1">
    <source>
        <dbReference type="SAM" id="MobiDB-lite"/>
    </source>
</evidence>
<dbReference type="OrthoDB" id="6903081at2"/>
<feature type="compositionally biased region" description="Polar residues" evidence="1">
    <location>
        <begin position="242"/>
        <end position="253"/>
    </location>
</feature>
<organism evidence="2 3">
    <name type="scientific">Pseudomonas saxonica</name>
    <dbReference type="NCBI Taxonomy" id="2600598"/>
    <lineage>
        <taxon>Bacteria</taxon>
        <taxon>Pseudomonadati</taxon>
        <taxon>Pseudomonadota</taxon>
        <taxon>Gammaproteobacteria</taxon>
        <taxon>Pseudomonadales</taxon>
        <taxon>Pseudomonadaceae</taxon>
        <taxon>Pseudomonas</taxon>
    </lineage>
</organism>
<feature type="region of interest" description="Disordered" evidence="1">
    <location>
        <begin position="231"/>
        <end position="356"/>
    </location>
</feature>
<evidence type="ECO:0000313" key="3">
    <source>
        <dbReference type="Proteomes" id="UP000317901"/>
    </source>
</evidence>
<gene>
    <name evidence="2" type="ORF">FJD37_09815</name>
</gene>